<reference evidence="2" key="1">
    <citation type="journal article" date="2019" name="Int. J. Syst. Evol. Microbiol.">
        <title>The Global Catalogue of Microorganisms (GCM) 10K type strain sequencing project: providing services to taxonomists for standard genome sequencing and annotation.</title>
        <authorList>
            <consortium name="The Broad Institute Genomics Platform"/>
            <consortium name="The Broad Institute Genome Sequencing Center for Infectious Disease"/>
            <person name="Wu L."/>
            <person name="Ma J."/>
        </authorList>
    </citation>
    <scope>NUCLEOTIDE SEQUENCE [LARGE SCALE GENOMIC DNA]</scope>
    <source>
        <strain evidence="2">JCM 16908</strain>
    </source>
</reference>
<dbReference type="RefSeq" id="WP_344937218.1">
    <property type="nucleotide sequence ID" value="NZ_BAAAZR010000002.1"/>
</dbReference>
<gene>
    <name evidence="1" type="ORF">GCM10022226_20900</name>
</gene>
<sequence>MELLPHRISDEAFAGLSKGGGGAQVVAGLATAQSSKHRVLVRALTEEAARSGHPNAGVARAAYGLLSDLEDRAPEQVERVLRYPAVGAWAWRTYRSLTTDQDRRDDPGHLGAVTAAAAVHAGLPCRLRLPVGGGTIMLPSLGRLLLEDGTRAVTDVLVEPSRPGAAVLDVGGTKVLVDRSRDESGWQVLRRITVTPDLSLVIDDLDPYRWLSADLVDERTREDRLGIWRSAVTGGWRLLERDHWTLAAETASAIRVLTPIKAPPVGQNSGTSRETFGTIALSEPPSALSVAATFAHEVQHAKLMALLDIMPLTTPDDGSRHYAPWRDDPRPVSGLLQGAYAFLGVSGFWRRHRHRESGQGAFVAEVQFARWREGAHLVTGTLLAGDGLTPRGRDFVTGMRATLESWCGEPVDPAALAQARADNDAHRDAWLLRNA</sequence>
<comment type="caution">
    <text evidence="1">The sequence shown here is derived from an EMBL/GenBank/DDBJ whole genome shotgun (WGS) entry which is preliminary data.</text>
</comment>
<evidence type="ECO:0000313" key="2">
    <source>
        <dbReference type="Proteomes" id="UP001500888"/>
    </source>
</evidence>
<dbReference type="InterPro" id="IPR026337">
    <property type="entry name" value="AKG_HExxH"/>
</dbReference>
<dbReference type="EMBL" id="BAAAZR010000002">
    <property type="protein sequence ID" value="GAA3801054.1"/>
    <property type="molecule type" value="Genomic_DNA"/>
</dbReference>
<organism evidence="1 2">
    <name type="scientific">Sphaerisporangium flaviroseum</name>
    <dbReference type="NCBI Taxonomy" id="509199"/>
    <lineage>
        <taxon>Bacteria</taxon>
        <taxon>Bacillati</taxon>
        <taxon>Actinomycetota</taxon>
        <taxon>Actinomycetes</taxon>
        <taxon>Streptosporangiales</taxon>
        <taxon>Streptosporangiaceae</taxon>
        <taxon>Sphaerisporangium</taxon>
    </lineage>
</organism>
<keyword evidence="2" id="KW-1185">Reference proteome</keyword>
<dbReference type="Proteomes" id="UP001500888">
    <property type="component" value="Unassembled WGS sequence"/>
</dbReference>
<accession>A0ABP7HPC6</accession>
<evidence type="ECO:0000313" key="1">
    <source>
        <dbReference type="EMBL" id="GAA3801054.1"/>
    </source>
</evidence>
<name>A0ABP7HPC6_9ACTN</name>
<proteinExistence type="predicted"/>
<protein>
    <submittedName>
        <fullName evidence="1">HEXXH motif domain-containing protein</fullName>
    </submittedName>
</protein>
<dbReference type="NCBIfam" id="TIGR04267">
    <property type="entry name" value="mod_HExxH"/>
    <property type="match status" value="1"/>
</dbReference>